<keyword evidence="2" id="KW-1185">Reference proteome</keyword>
<accession>A0A1S3I203</accession>
<evidence type="ECO:0000313" key="3">
    <source>
        <dbReference type="RefSeq" id="XP_013392297.1"/>
    </source>
</evidence>
<evidence type="ECO:0000313" key="2">
    <source>
        <dbReference type="Proteomes" id="UP000085678"/>
    </source>
</evidence>
<feature type="chain" id="PRO_5010376893" evidence="1">
    <location>
        <begin position="23"/>
        <end position="253"/>
    </location>
</feature>
<dbReference type="RefSeq" id="XP_013392297.1">
    <property type="nucleotide sequence ID" value="XM_013536843.1"/>
</dbReference>
<name>A0A1S3I203_LINAN</name>
<dbReference type="InParanoid" id="A0A1S3I203"/>
<keyword evidence="1" id="KW-0732">Signal</keyword>
<proteinExistence type="predicted"/>
<reference evidence="3" key="1">
    <citation type="submission" date="2025-08" db="UniProtKB">
        <authorList>
            <consortium name="RefSeq"/>
        </authorList>
    </citation>
    <scope>IDENTIFICATION</scope>
    <source>
        <tissue evidence="3">Gonads</tissue>
    </source>
</reference>
<dbReference type="OrthoDB" id="550577at2759"/>
<sequence>MLLPVGPLLVLYSVLAGHLVEAESDWQRTIIFIHRNTTPSEYVFLRGGIDHARRPDCVRNNDPCRIPLRHIWKSRWGSKYSAWSQGDNYLDWYGAEQGQGTLPGATAGSPGTPAQGTPMTWTTHERYSRGRWCPPDDFGCRYIYRYDNLIAERDGVGYTPRNKWGYHYWMLDAMMDCSRTEGGWFYLKAYLAPENQWEPDIWQQGACQRFSQLPPSSRNHMARCGMTNVFQWGQAFPCEIFPNDPDPALPDNY</sequence>
<feature type="signal peptide" evidence="1">
    <location>
        <begin position="1"/>
        <end position="22"/>
    </location>
</feature>
<dbReference type="Proteomes" id="UP000085678">
    <property type="component" value="Unplaced"/>
</dbReference>
<organism evidence="2 3">
    <name type="scientific">Lingula anatina</name>
    <name type="common">Brachiopod</name>
    <name type="synonym">Lingula unguis</name>
    <dbReference type="NCBI Taxonomy" id="7574"/>
    <lineage>
        <taxon>Eukaryota</taxon>
        <taxon>Metazoa</taxon>
        <taxon>Spiralia</taxon>
        <taxon>Lophotrochozoa</taxon>
        <taxon>Brachiopoda</taxon>
        <taxon>Linguliformea</taxon>
        <taxon>Lingulata</taxon>
        <taxon>Lingulida</taxon>
        <taxon>Linguloidea</taxon>
        <taxon>Lingulidae</taxon>
        <taxon>Lingula</taxon>
    </lineage>
</organism>
<evidence type="ECO:0000256" key="1">
    <source>
        <dbReference type="SAM" id="SignalP"/>
    </source>
</evidence>
<protein>
    <submittedName>
        <fullName evidence="3">Uncharacterized protein LOC106160291</fullName>
    </submittedName>
</protein>
<dbReference type="AlphaFoldDB" id="A0A1S3I203"/>
<dbReference type="KEGG" id="lak:106160291"/>
<dbReference type="GeneID" id="106160291"/>
<gene>
    <name evidence="3" type="primary">LOC106160291</name>
</gene>
<dbReference type="STRING" id="7574.A0A1S3I203"/>